<protein>
    <submittedName>
        <fullName evidence="1">Uncharacterized protein</fullName>
    </submittedName>
</protein>
<gene>
    <name evidence="1" type="ORF">BN2614_LOCUS7</name>
</gene>
<evidence type="ECO:0000313" key="1">
    <source>
        <dbReference type="EMBL" id="VCX41568.1"/>
    </source>
</evidence>
<comment type="caution">
    <text evidence="1">The sequence shown here is derived from an EMBL/GenBank/DDBJ whole genome shotgun (WGS) entry which is preliminary data.</text>
</comment>
<dbReference type="Proteomes" id="UP000269945">
    <property type="component" value="Unassembled WGS sequence"/>
</dbReference>
<organism evidence="1 2">
    <name type="scientific">Gulo gulo</name>
    <name type="common">Wolverine</name>
    <name type="synonym">Gluton</name>
    <dbReference type="NCBI Taxonomy" id="48420"/>
    <lineage>
        <taxon>Eukaryota</taxon>
        <taxon>Metazoa</taxon>
        <taxon>Chordata</taxon>
        <taxon>Craniata</taxon>
        <taxon>Vertebrata</taxon>
        <taxon>Euteleostomi</taxon>
        <taxon>Mammalia</taxon>
        <taxon>Eutheria</taxon>
        <taxon>Laurasiatheria</taxon>
        <taxon>Carnivora</taxon>
        <taxon>Caniformia</taxon>
        <taxon>Musteloidea</taxon>
        <taxon>Mustelidae</taxon>
        <taxon>Guloninae</taxon>
        <taxon>Gulo</taxon>
    </lineage>
</organism>
<dbReference type="AlphaFoldDB" id="A0A9X9MBU9"/>
<dbReference type="EMBL" id="CYRY02046019">
    <property type="protein sequence ID" value="VCX41568.1"/>
    <property type="molecule type" value="Genomic_DNA"/>
</dbReference>
<name>A0A9X9MBU9_GULGU</name>
<keyword evidence="2" id="KW-1185">Reference proteome</keyword>
<evidence type="ECO:0000313" key="2">
    <source>
        <dbReference type="Proteomes" id="UP000269945"/>
    </source>
</evidence>
<reference evidence="1 2" key="1">
    <citation type="submission" date="2018-10" db="EMBL/GenBank/DDBJ databases">
        <authorList>
            <person name="Ekblom R."/>
            <person name="Jareborg N."/>
        </authorList>
    </citation>
    <scope>NUCLEOTIDE SEQUENCE [LARGE SCALE GENOMIC DNA]</scope>
    <source>
        <tissue evidence="1">Muscle</tissue>
    </source>
</reference>
<feature type="non-terminal residue" evidence="1">
    <location>
        <position position="1"/>
    </location>
</feature>
<proteinExistence type="predicted"/>
<accession>A0A9X9MBU9</accession>
<sequence>AQTTNHENAVTDAQHCRVHGGWKECAQQGVSQPAAQAQTSSPSSCVHIDKRSPQAAAAMTPLGPHRHRPSGWTVCVLGRISIYLSPEREPPTRAPGRTRRISCLWNTEHVYH</sequence>